<dbReference type="PANTHER" id="PTHR13476">
    <property type="entry name" value="CHROMATIN MODIFICATION-RELATED PROTEIN MEAF6"/>
    <property type="match status" value="1"/>
</dbReference>
<dbReference type="InterPro" id="IPR015418">
    <property type="entry name" value="Eaf6"/>
</dbReference>
<organism evidence="10 11">
    <name type="scientific">Rubroshorea leprosula</name>
    <dbReference type="NCBI Taxonomy" id="152421"/>
    <lineage>
        <taxon>Eukaryota</taxon>
        <taxon>Viridiplantae</taxon>
        <taxon>Streptophyta</taxon>
        <taxon>Embryophyta</taxon>
        <taxon>Tracheophyta</taxon>
        <taxon>Spermatophyta</taxon>
        <taxon>Magnoliopsida</taxon>
        <taxon>eudicotyledons</taxon>
        <taxon>Gunneridae</taxon>
        <taxon>Pentapetalae</taxon>
        <taxon>rosids</taxon>
        <taxon>malvids</taxon>
        <taxon>Malvales</taxon>
        <taxon>Dipterocarpaceae</taxon>
        <taxon>Rubroshorea</taxon>
    </lineage>
</organism>
<name>A0AAV5HA67_9ROSI</name>
<evidence type="ECO:0000256" key="2">
    <source>
        <dbReference type="ARBA" id="ARBA00010916"/>
    </source>
</evidence>
<dbReference type="GO" id="GO:0000123">
    <property type="term" value="C:histone acetyltransferase complex"/>
    <property type="evidence" value="ECO:0007669"/>
    <property type="project" value="InterPro"/>
</dbReference>
<gene>
    <name evidence="10" type="ORF">SLEP1_g373</name>
</gene>
<feature type="region of interest" description="Disordered" evidence="9">
    <location>
        <begin position="104"/>
        <end position="133"/>
    </location>
</feature>
<sequence>MSFGQRRSANPAAMLASLMYKREKLQEELRSIENQVYELETKCLALKGLEGFLSSSKNATNTVVPHILGSHQTPKFQPEDRIFSLSSVTSSVKALMQHGLDETMSQKGLQQDYGRSDISPGRPKVGAMPVNGR</sequence>
<evidence type="ECO:0000313" key="11">
    <source>
        <dbReference type="Proteomes" id="UP001054252"/>
    </source>
</evidence>
<keyword evidence="5 8" id="KW-0175">Coiled coil</keyword>
<dbReference type="EMBL" id="BPVZ01000001">
    <property type="protein sequence ID" value="GKU85747.1"/>
    <property type="molecule type" value="Genomic_DNA"/>
</dbReference>
<keyword evidence="6" id="KW-0804">Transcription</keyword>
<proteinExistence type="inferred from homology"/>
<keyword evidence="3" id="KW-0156">Chromatin regulator</keyword>
<feature type="coiled-coil region" evidence="8">
    <location>
        <begin position="15"/>
        <end position="42"/>
    </location>
</feature>
<comment type="caution">
    <text evidence="10">The sequence shown here is derived from an EMBL/GenBank/DDBJ whole genome shotgun (WGS) entry which is preliminary data.</text>
</comment>
<evidence type="ECO:0000256" key="7">
    <source>
        <dbReference type="ARBA" id="ARBA00023242"/>
    </source>
</evidence>
<dbReference type="Pfam" id="PF09340">
    <property type="entry name" value="NuA4"/>
    <property type="match status" value="1"/>
</dbReference>
<protein>
    <submittedName>
        <fullName evidence="10">Uncharacterized protein</fullName>
    </submittedName>
</protein>
<accession>A0AAV5HA67</accession>
<evidence type="ECO:0000256" key="9">
    <source>
        <dbReference type="SAM" id="MobiDB-lite"/>
    </source>
</evidence>
<evidence type="ECO:0000256" key="8">
    <source>
        <dbReference type="SAM" id="Coils"/>
    </source>
</evidence>
<dbReference type="Proteomes" id="UP001054252">
    <property type="component" value="Unassembled WGS sequence"/>
</dbReference>
<keyword evidence="7" id="KW-0539">Nucleus</keyword>
<dbReference type="GO" id="GO:0005634">
    <property type="term" value="C:nucleus"/>
    <property type="evidence" value="ECO:0007669"/>
    <property type="project" value="UniProtKB-SubCell"/>
</dbReference>
<evidence type="ECO:0000256" key="6">
    <source>
        <dbReference type="ARBA" id="ARBA00023163"/>
    </source>
</evidence>
<dbReference type="GO" id="GO:0006325">
    <property type="term" value="P:chromatin organization"/>
    <property type="evidence" value="ECO:0007669"/>
    <property type="project" value="UniProtKB-KW"/>
</dbReference>
<keyword evidence="11" id="KW-1185">Reference proteome</keyword>
<evidence type="ECO:0000256" key="5">
    <source>
        <dbReference type="ARBA" id="ARBA00023054"/>
    </source>
</evidence>
<evidence type="ECO:0000256" key="1">
    <source>
        <dbReference type="ARBA" id="ARBA00004123"/>
    </source>
</evidence>
<dbReference type="AlphaFoldDB" id="A0AAV5HA67"/>
<evidence type="ECO:0000256" key="3">
    <source>
        <dbReference type="ARBA" id="ARBA00022853"/>
    </source>
</evidence>
<keyword evidence="4" id="KW-0805">Transcription regulation</keyword>
<evidence type="ECO:0000313" key="10">
    <source>
        <dbReference type="EMBL" id="GKU85747.1"/>
    </source>
</evidence>
<evidence type="ECO:0000256" key="4">
    <source>
        <dbReference type="ARBA" id="ARBA00023015"/>
    </source>
</evidence>
<comment type="similarity">
    <text evidence="2">Belongs to the EAF6 family.</text>
</comment>
<comment type="subcellular location">
    <subcellularLocation>
        <location evidence="1">Nucleus</location>
    </subcellularLocation>
</comment>
<reference evidence="10 11" key="1">
    <citation type="journal article" date="2021" name="Commun. Biol.">
        <title>The genome of Shorea leprosula (Dipterocarpaceae) highlights the ecological relevance of drought in aseasonal tropical rainforests.</title>
        <authorList>
            <person name="Ng K.K.S."/>
            <person name="Kobayashi M.J."/>
            <person name="Fawcett J.A."/>
            <person name="Hatakeyama M."/>
            <person name="Paape T."/>
            <person name="Ng C.H."/>
            <person name="Ang C.C."/>
            <person name="Tnah L.H."/>
            <person name="Lee C.T."/>
            <person name="Nishiyama T."/>
            <person name="Sese J."/>
            <person name="O'Brien M.J."/>
            <person name="Copetti D."/>
            <person name="Mohd Noor M.I."/>
            <person name="Ong R.C."/>
            <person name="Putra M."/>
            <person name="Sireger I.Z."/>
            <person name="Indrioko S."/>
            <person name="Kosugi Y."/>
            <person name="Izuno A."/>
            <person name="Isagi Y."/>
            <person name="Lee S.L."/>
            <person name="Shimizu K.K."/>
        </authorList>
    </citation>
    <scope>NUCLEOTIDE SEQUENCE [LARGE SCALE GENOMIC DNA]</scope>
    <source>
        <strain evidence="10">214</strain>
    </source>
</reference>